<accession>A0A8E7MIS5</accession>
<dbReference type="GO" id="GO:0019843">
    <property type="term" value="F:rRNA binding"/>
    <property type="evidence" value="ECO:0007669"/>
    <property type="project" value="InterPro"/>
</dbReference>
<dbReference type="Pfam" id="PF00347">
    <property type="entry name" value="Ribosomal_L6"/>
    <property type="match status" value="1"/>
</dbReference>
<keyword evidence="2" id="KW-0496">Mitochondrion</keyword>
<dbReference type="PANTHER" id="PTHR11655">
    <property type="entry name" value="60S/50S RIBOSOMAL PROTEIN L6/L9"/>
    <property type="match status" value="1"/>
</dbReference>
<organism evidence="2">
    <name type="scientific">Attheya longicornis</name>
    <dbReference type="NCBI Taxonomy" id="451786"/>
    <lineage>
        <taxon>Eukaryota</taxon>
        <taxon>Sar</taxon>
        <taxon>Stramenopiles</taxon>
        <taxon>Ochrophyta</taxon>
        <taxon>Bacillariophyta</taxon>
        <taxon>Coscinodiscophyceae</taxon>
        <taxon>Chaetocerotophycidae</taxon>
        <taxon>Chaetocerotales</taxon>
        <taxon>Attheyaceae</taxon>
        <taxon>Attheya</taxon>
    </lineage>
</organism>
<dbReference type="GO" id="GO:0005840">
    <property type="term" value="C:ribosome"/>
    <property type="evidence" value="ECO:0007669"/>
    <property type="project" value="UniProtKB-KW"/>
</dbReference>
<dbReference type="InterPro" id="IPR020040">
    <property type="entry name" value="Ribosomal_uL6_a/b-dom"/>
</dbReference>
<sequence length="186" mass="21428">MKSLSKRYIIKVPKNISVLYCQKNKIVTFFTDFVKKSFALKTKIVLTKNKKLLKVTKIPFLNKKETKEMQGTTVALLKQMLLEIFTSVYKKLKFVGVGYKAFSVKVNNLVLLNFKLGYSHQIFLKIPADIKIFCLKSSKLFISGTSNQYVNQITALIRSYKIPEPYKGKGILYENEKIILKEGKKV</sequence>
<keyword evidence="2" id="KW-0687">Ribonucleoprotein</keyword>
<keyword evidence="2" id="KW-0689">Ribosomal protein</keyword>
<dbReference type="InterPro" id="IPR002358">
    <property type="entry name" value="Ribosomal_uL6_CS"/>
</dbReference>
<evidence type="ECO:0000259" key="1">
    <source>
        <dbReference type="Pfam" id="PF00347"/>
    </source>
</evidence>
<dbReference type="EMBL" id="MW729336">
    <property type="protein sequence ID" value="QVX31321.1"/>
    <property type="molecule type" value="Genomic_DNA"/>
</dbReference>
<reference evidence="2" key="1">
    <citation type="submission" date="2021-03" db="EMBL/GenBank/DDBJ databases">
        <authorList>
            <person name="Liang C."/>
        </authorList>
    </citation>
    <scope>NUCLEOTIDE SEQUENCE</scope>
</reference>
<dbReference type="PANTHER" id="PTHR11655:SF14">
    <property type="entry name" value="LARGE RIBOSOMAL SUBUNIT PROTEIN UL6M"/>
    <property type="match status" value="1"/>
</dbReference>
<feature type="domain" description="Large ribosomal subunit protein uL6 alpha-beta" evidence="1">
    <location>
        <begin position="102"/>
        <end position="173"/>
    </location>
</feature>
<dbReference type="PROSITE" id="PS00525">
    <property type="entry name" value="RIBOSOMAL_L6_1"/>
    <property type="match status" value="1"/>
</dbReference>
<dbReference type="GO" id="GO:0006412">
    <property type="term" value="P:translation"/>
    <property type="evidence" value="ECO:0007669"/>
    <property type="project" value="InterPro"/>
</dbReference>
<dbReference type="GO" id="GO:0003735">
    <property type="term" value="F:structural constituent of ribosome"/>
    <property type="evidence" value="ECO:0007669"/>
    <property type="project" value="InterPro"/>
</dbReference>
<dbReference type="AlphaFoldDB" id="A0A8E7MIS5"/>
<geneLocation type="mitochondrion" evidence="2"/>
<evidence type="ECO:0000313" key="2">
    <source>
        <dbReference type="EMBL" id="QVX31321.1"/>
    </source>
</evidence>
<dbReference type="PIRSF" id="PIRSF002162">
    <property type="entry name" value="Ribosomal_L6"/>
    <property type="match status" value="1"/>
</dbReference>
<name>A0A8E7MIS5_9STRA</name>
<protein>
    <submittedName>
        <fullName evidence="2">Ribosomal protein L6</fullName>
    </submittedName>
</protein>
<proteinExistence type="predicted"/>
<dbReference type="InterPro" id="IPR000702">
    <property type="entry name" value="Ribosomal_uL6-like"/>
</dbReference>
<gene>
    <name evidence="2" type="primary">rpl6</name>
</gene>